<reference evidence="3 4" key="1">
    <citation type="submission" date="2018-08" db="EMBL/GenBank/DDBJ databases">
        <title>A genome reference for cultivated species of the human gut microbiota.</title>
        <authorList>
            <person name="Zou Y."/>
            <person name="Xue W."/>
            <person name="Luo G."/>
        </authorList>
    </citation>
    <scope>NUCLEOTIDE SEQUENCE [LARGE SCALE GENOMIC DNA]</scope>
    <source>
        <strain evidence="3 4">TF10-9AT</strain>
    </source>
</reference>
<feature type="signal peptide" evidence="2">
    <location>
        <begin position="1"/>
        <end position="25"/>
    </location>
</feature>
<name>A0A8B2Z4E7_9LACO</name>
<dbReference type="EMBL" id="QSQR01000003">
    <property type="protein sequence ID" value="RGK47268.1"/>
    <property type="molecule type" value="Genomic_DNA"/>
</dbReference>
<gene>
    <name evidence="3" type="ORF">DXD09_04845</name>
</gene>
<feature type="region of interest" description="Disordered" evidence="1">
    <location>
        <begin position="346"/>
        <end position="367"/>
    </location>
</feature>
<keyword evidence="2" id="KW-0732">Signal</keyword>
<dbReference type="AlphaFoldDB" id="A0A8B2Z4E7"/>
<dbReference type="RefSeq" id="WP_117642769.1">
    <property type="nucleotide sequence ID" value="NZ_QSQR01000003.1"/>
</dbReference>
<dbReference type="PROSITE" id="PS51257">
    <property type="entry name" value="PROKAR_LIPOPROTEIN"/>
    <property type="match status" value="1"/>
</dbReference>
<evidence type="ECO:0008006" key="5">
    <source>
        <dbReference type="Google" id="ProtNLM"/>
    </source>
</evidence>
<evidence type="ECO:0000313" key="4">
    <source>
        <dbReference type="Proteomes" id="UP000260790"/>
    </source>
</evidence>
<evidence type="ECO:0000256" key="2">
    <source>
        <dbReference type="SAM" id="SignalP"/>
    </source>
</evidence>
<organism evidence="3 4">
    <name type="scientific">Ligilactobacillus ruminis</name>
    <dbReference type="NCBI Taxonomy" id="1623"/>
    <lineage>
        <taxon>Bacteria</taxon>
        <taxon>Bacillati</taxon>
        <taxon>Bacillota</taxon>
        <taxon>Bacilli</taxon>
        <taxon>Lactobacillales</taxon>
        <taxon>Lactobacillaceae</taxon>
        <taxon>Ligilactobacillus</taxon>
    </lineage>
</organism>
<evidence type="ECO:0000256" key="1">
    <source>
        <dbReference type="SAM" id="MobiDB-lite"/>
    </source>
</evidence>
<proteinExistence type="predicted"/>
<protein>
    <recommendedName>
        <fullName evidence="5">Lipoprotein</fullName>
    </recommendedName>
</protein>
<evidence type="ECO:0000313" key="3">
    <source>
        <dbReference type="EMBL" id="RGK47268.1"/>
    </source>
</evidence>
<comment type="caution">
    <text evidence="3">The sequence shown here is derived from an EMBL/GenBank/DDBJ whole genome shotgun (WGS) entry which is preliminary data.</text>
</comment>
<feature type="chain" id="PRO_5032843268" description="Lipoprotein" evidence="2">
    <location>
        <begin position="26"/>
        <end position="384"/>
    </location>
</feature>
<dbReference type="Proteomes" id="UP000260790">
    <property type="component" value="Unassembled WGS sequence"/>
</dbReference>
<sequence length="384" mass="42927">MRKGMKLRKLLLIAVMALSVVMVSACSQKKSILDDVKVKYEGYSGHGIADLDNEKLNSNMVDVFAKKLKLDDYLTEKLKSNELNAEALESEATSDERDKLVKVERWVKDTRVRVNKAQNLKNGDKYVVTIKTGDKENPIKNESKTYTVKGLKKTKKVTAKDIAKDLNVQAYGYNGKGLIAITSKKYKGSVSFHIKNNGSLKNGDKVTIKLPSEFTSDEKIDFQGKKEFTYTVQGLKELAATKDLDEIKKVTDSMVNDEYPYGEFEKYVNTFINMYFVPTSAYSDYSDEKDTSVELNDKSGLEASRKDKITIAVLYTVKDDYDEDDEADDSNTKVVEVTVGNVSIEGDHTNIDSIDTEDDGTVSTQDSSLEVLQHNLAANGIKVK</sequence>
<accession>A0A8B2Z4E7</accession>